<dbReference type="InterPro" id="IPR006076">
    <property type="entry name" value="FAD-dep_OxRdtase"/>
</dbReference>
<evidence type="ECO:0000313" key="4">
    <source>
        <dbReference type="Proteomes" id="UP000245461"/>
    </source>
</evidence>
<dbReference type="SUPFAM" id="SSF51905">
    <property type="entry name" value="FAD/NAD(P)-binding domain"/>
    <property type="match status" value="1"/>
</dbReference>
<dbReference type="EMBL" id="QGLE01000002">
    <property type="protein sequence ID" value="PWR25062.1"/>
    <property type="molecule type" value="Genomic_DNA"/>
</dbReference>
<reference evidence="3 4" key="1">
    <citation type="submission" date="2018-05" db="EMBL/GenBank/DDBJ databases">
        <title>Zavarzinia sp. HR-AS.</title>
        <authorList>
            <person name="Lee Y."/>
            <person name="Jeon C.O."/>
        </authorList>
    </citation>
    <scope>NUCLEOTIDE SEQUENCE [LARGE SCALE GENOMIC DNA]</scope>
    <source>
        <strain evidence="3 4">HR-AS</strain>
    </source>
</reference>
<sequence length="446" mass="47487">MSASLHHPSIHDYRQPVPSWWAASAGVAPSAPRLDGELKVDVAVIGGGVTGLNAGIAIVREGGLSAAVLDAAPIGWGASGRNGGFCCLGSAKLSWPAIIRRFGLAEAQAFFRLQVAAIAHVRQLLAEFAIDAEAGPEGEAVIAHHPRAVEGLAEEAALYAQAFDTPCRVLSLSEVKERGLFTAEAAGALLVPHGFPLHPLKYVQGLARAAADAGVKLHGESPVVGWSREGHRHRLTTPTGSVLADRVAVATAGFTRESLHPGLSGRLLPVLSNIIVTRPLTAAERAEQRFDTLTMCADTRHLLHYFRLLPDGRLMFGARGGISAAPAAEDAMKARLRGDLARMFPAFARAETAYFWRGLTDLTFDLLPHFGTLDDESAHFLLGFHGNGVAMGSFGGSLLGRRVAGLPVDLPSPVSRPLRRFPLPWLRQTYLRAAYIAFSLRDGVGK</sequence>
<dbReference type="OrthoDB" id="9815989at2"/>
<comment type="caution">
    <text evidence="3">The sequence shown here is derived from an EMBL/GenBank/DDBJ whole genome shotgun (WGS) entry which is preliminary data.</text>
</comment>
<dbReference type="PANTHER" id="PTHR13847">
    <property type="entry name" value="SARCOSINE DEHYDROGENASE-RELATED"/>
    <property type="match status" value="1"/>
</dbReference>
<name>A0A317EEL5_9PROT</name>
<accession>A0A317EEL5</accession>
<evidence type="ECO:0000313" key="3">
    <source>
        <dbReference type="EMBL" id="PWR25062.1"/>
    </source>
</evidence>
<dbReference type="Pfam" id="PF01266">
    <property type="entry name" value="DAO"/>
    <property type="match status" value="1"/>
</dbReference>
<gene>
    <name evidence="3" type="ORF">DKG74_04655</name>
</gene>
<dbReference type="RefSeq" id="WP_109903131.1">
    <property type="nucleotide sequence ID" value="NZ_QGLE01000002.1"/>
</dbReference>
<dbReference type="Gene3D" id="3.30.9.10">
    <property type="entry name" value="D-Amino Acid Oxidase, subunit A, domain 2"/>
    <property type="match status" value="1"/>
</dbReference>
<feature type="domain" description="FAD dependent oxidoreductase" evidence="2">
    <location>
        <begin position="41"/>
        <end position="400"/>
    </location>
</feature>
<keyword evidence="4" id="KW-1185">Reference proteome</keyword>
<organism evidence="3 4">
    <name type="scientific">Zavarzinia aquatilis</name>
    <dbReference type="NCBI Taxonomy" id="2211142"/>
    <lineage>
        <taxon>Bacteria</taxon>
        <taxon>Pseudomonadati</taxon>
        <taxon>Pseudomonadota</taxon>
        <taxon>Alphaproteobacteria</taxon>
        <taxon>Rhodospirillales</taxon>
        <taxon>Zavarziniaceae</taxon>
        <taxon>Zavarzinia</taxon>
    </lineage>
</organism>
<dbReference type="PANTHER" id="PTHR13847:SF281">
    <property type="entry name" value="FAD DEPENDENT OXIDOREDUCTASE DOMAIN-CONTAINING PROTEIN"/>
    <property type="match status" value="1"/>
</dbReference>
<evidence type="ECO:0000256" key="1">
    <source>
        <dbReference type="ARBA" id="ARBA00023002"/>
    </source>
</evidence>
<dbReference type="Gene3D" id="3.50.50.60">
    <property type="entry name" value="FAD/NAD(P)-binding domain"/>
    <property type="match status" value="1"/>
</dbReference>
<dbReference type="Proteomes" id="UP000245461">
    <property type="component" value="Unassembled WGS sequence"/>
</dbReference>
<evidence type="ECO:0000259" key="2">
    <source>
        <dbReference type="Pfam" id="PF01266"/>
    </source>
</evidence>
<dbReference type="GO" id="GO:0005737">
    <property type="term" value="C:cytoplasm"/>
    <property type="evidence" value="ECO:0007669"/>
    <property type="project" value="TreeGrafter"/>
</dbReference>
<protein>
    <submittedName>
        <fullName evidence="3">FAD-dependent oxidoreductase</fullName>
    </submittedName>
</protein>
<keyword evidence="1" id="KW-0560">Oxidoreductase</keyword>
<dbReference type="AlphaFoldDB" id="A0A317EEL5"/>
<dbReference type="GO" id="GO:0016491">
    <property type="term" value="F:oxidoreductase activity"/>
    <property type="evidence" value="ECO:0007669"/>
    <property type="project" value="UniProtKB-KW"/>
</dbReference>
<proteinExistence type="predicted"/>
<dbReference type="InterPro" id="IPR036188">
    <property type="entry name" value="FAD/NAD-bd_sf"/>
</dbReference>